<dbReference type="EMBL" id="JAKWBL010000001">
    <property type="protein sequence ID" value="MCH5596847.1"/>
    <property type="molecule type" value="Genomic_DNA"/>
</dbReference>
<comment type="caution">
    <text evidence="1">The sequence shown here is derived from an EMBL/GenBank/DDBJ whole genome shotgun (WGS) entry which is preliminary data.</text>
</comment>
<organism evidence="1 2">
    <name type="scientific">Niabella ginsengisoli</name>
    <dbReference type="NCBI Taxonomy" id="522298"/>
    <lineage>
        <taxon>Bacteria</taxon>
        <taxon>Pseudomonadati</taxon>
        <taxon>Bacteroidota</taxon>
        <taxon>Chitinophagia</taxon>
        <taxon>Chitinophagales</taxon>
        <taxon>Chitinophagaceae</taxon>
        <taxon>Niabella</taxon>
    </lineage>
</organism>
<evidence type="ECO:0000313" key="1">
    <source>
        <dbReference type="EMBL" id="MCH5596847.1"/>
    </source>
</evidence>
<dbReference type="PANTHER" id="PTHR41251">
    <property type="entry name" value="NON-HOMOLOGOUS END JOINING PROTEIN KU"/>
    <property type="match status" value="1"/>
</dbReference>
<dbReference type="Proteomes" id="UP001202248">
    <property type="component" value="Unassembled WGS sequence"/>
</dbReference>
<keyword evidence="2" id="KW-1185">Reference proteome</keyword>
<evidence type="ECO:0008006" key="3">
    <source>
        <dbReference type="Google" id="ProtNLM"/>
    </source>
</evidence>
<dbReference type="RefSeq" id="WP_240826260.1">
    <property type="nucleotide sequence ID" value="NZ_JAKWBL010000001.1"/>
</dbReference>
<gene>
    <name evidence="1" type="ORF">MKP09_02360</name>
</gene>
<protein>
    <recommendedName>
        <fullName evidence="3">Ku protein</fullName>
    </recommendedName>
</protein>
<reference evidence="1 2" key="1">
    <citation type="submission" date="2022-02" db="EMBL/GenBank/DDBJ databases">
        <authorList>
            <person name="Min J."/>
        </authorList>
    </citation>
    <scope>NUCLEOTIDE SEQUENCE [LARGE SCALE GENOMIC DNA]</scope>
    <source>
        <strain evidence="1 2">GR10-1</strain>
    </source>
</reference>
<dbReference type="InterPro" id="IPR009187">
    <property type="entry name" value="Prok_Ku"/>
</dbReference>
<proteinExistence type="predicted"/>
<sequence>MKAIWTGAIGFGLVNIPIKLYSATEESSLSLDMLDKKIIVISVIKG</sequence>
<evidence type="ECO:0000313" key="2">
    <source>
        <dbReference type="Proteomes" id="UP001202248"/>
    </source>
</evidence>
<name>A0ABS9SEQ6_9BACT</name>
<accession>A0ABS9SEQ6</accession>
<dbReference type="PANTHER" id="PTHR41251:SF1">
    <property type="entry name" value="NON-HOMOLOGOUS END JOINING PROTEIN KU"/>
    <property type="match status" value="1"/>
</dbReference>